<name>A0A176T647_9FLAO</name>
<gene>
    <name evidence="2" type="ORF">LPB303_14465</name>
</gene>
<proteinExistence type="predicted"/>
<organism evidence="2 3">
    <name type="scientific">Polaribacter atrinae</name>
    <dbReference type="NCBI Taxonomy" id="1333662"/>
    <lineage>
        <taxon>Bacteria</taxon>
        <taxon>Pseudomonadati</taxon>
        <taxon>Bacteroidota</taxon>
        <taxon>Flavobacteriia</taxon>
        <taxon>Flavobacteriales</taxon>
        <taxon>Flavobacteriaceae</taxon>
    </lineage>
</organism>
<evidence type="ECO:0000256" key="1">
    <source>
        <dbReference type="SAM" id="SignalP"/>
    </source>
</evidence>
<evidence type="ECO:0008006" key="4">
    <source>
        <dbReference type="Google" id="ProtNLM"/>
    </source>
</evidence>
<evidence type="ECO:0000313" key="2">
    <source>
        <dbReference type="EMBL" id="OAD42845.1"/>
    </source>
</evidence>
<keyword evidence="1" id="KW-0732">Signal</keyword>
<feature type="chain" id="PRO_5008049674" description="Lipoprotein" evidence="1">
    <location>
        <begin position="20"/>
        <end position="158"/>
    </location>
</feature>
<keyword evidence="3" id="KW-1185">Reference proteome</keyword>
<dbReference type="Proteomes" id="UP000076923">
    <property type="component" value="Unassembled WGS sequence"/>
</dbReference>
<dbReference type="OrthoDB" id="1440356at2"/>
<dbReference type="PROSITE" id="PS51257">
    <property type="entry name" value="PROKAR_LIPOPROTEIN"/>
    <property type="match status" value="1"/>
</dbReference>
<comment type="caution">
    <text evidence="2">The sequence shown here is derived from an EMBL/GenBank/DDBJ whole genome shotgun (WGS) entry which is preliminary data.</text>
</comment>
<dbReference type="RefSeq" id="WP_068451699.1">
    <property type="nucleotide sequence ID" value="NZ_CP150660.1"/>
</dbReference>
<feature type="signal peptide" evidence="1">
    <location>
        <begin position="1"/>
        <end position="19"/>
    </location>
</feature>
<dbReference type="AlphaFoldDB" id="A0A176T647"/>
<protein>
    <recommendedName>
        <fullName evidence="4">Lipoprotein</fullName>
    </recommendedName>
</protein>
<dbReference type="STRING" id="1333662.LPB303_14465"/>
<dbReference type="EMBL" id="LVWE01000058">
    <property type="protein sequence ID" value="OAD42845.1"/>
    <property type="molecule type" value="Genomic_DNA"/>
</dbReference>
<accession>A0A176T647</accession>
<sequence>MKSIYILLFLALTSCTSLKKNTNSNSSTEETKPTISKVIFLNYKVYKNPHQNIEFSFIDKIITEGNLKKNRYQEANSNSGDLICIQQDINSIAIDSIQIENPLIKNFEYADDSGKLNRKTIELDSTMLSIRMDLKPQTKFITLKLLSETNNSLLKIQL</sequence>
<evidence type="ECO:0000313" key="3">
    <source>
        <dbReference type="Proteomes" id="UP000076923"/>
    </source>
</evidence>
<reference evidence="2 3" key="1">
    <citation type="submission" date="2016-02" db="EMBL/GenBank/DDBJ databases">
        <title>Draft genome sequence of Polaribacter atrinae KACC17473.</title>
        <authorList>
            <person name="Shin S.-K."/>
            <person name="Yi H."/>
        </authorList>
    </citation>
    <scope>NUCLEOTIDE SEQUENCE [LARGE SCALE GENOMIC DNA]</scope>
    <source>
        <strain evidence="2 3">KACC 17473</strain>
    </source>
</reference>